<accession>A0A286RJL9</accession>
<reference evidence="1 2" key="1">
    <citation type="journal article" name="Front. Microbiol.">
        <title>Sugar Metabolism of the First Thermophilic Planctomycete Thermogutta terrifontis: Comparative Genomic and Transcriptomic Approaches.</title>
        <authorList>
            <person name="Elcheninov A.G."/>
            <person name="Menzel P."/>
            <person name="Gudbergsdottir S.R."/>
            <person name="Slesarev A.I."/>
            <person name="Kadnikov V.V."/>
            <person name="Krogh A."/>
            <person name="Bonch-Osmolovskaya E.A."/>
            <person name="Peng X."/>
            <person name="Kublanov I.V."/>
        </authorList>
    </citation>
    <scope>NUCLEOTIDE SEQUENCE [LARGE SCALE GENOMIC DNA]</scope>
    <source>
        <strain evidence="1 2">R1</strain>
    </source>
</reference>
<organism evidence="1 2">
    <name type="scientific">Thermogutta terrifontis</name>
    <dbReference type="NCBI Taxonomy" id="1331910"/>
    <lineage>
        <taxon>Bacteria</taxon>
        <taxon>Pseudomonadati</taxon>
        <taxon>Planctomycetota</taxon>
        <taxon>Planctomycetia</taxon>
        <taxon>Pirellulales</taxon>
        <taxon>Thermoguttaceae</taxon>
        <taxon>Thermogutta</taxon>
    </lineage>
</organism>
<dbReference type="EMBL" id="CP018477">
    <property type="protein sequence ID" value="ASV76102.1"/>
    <property type="molecule type" value="Genomic_DNA"/>
</dbReference>
<evidence type="ECO:0000313" key="1">
    <source>
        <dbReference type="EMBL" id="ASV76102.1"/>
    </source>
</evidence>
<name>A0A286RJL9_9BACT</name>
<dbReference type="Proteomes" id="UP000215086">
    <property type="component" value="Chromosome"/>
</dbReference>
<keyword evidence="2" id="KW-1185">Reference proteome</keyword>
<dbReference type="KEGG" id="ttf:THTE_3500"/>
<gene>
    <name evidence="1" type="ORF">THTE_3500</name>
</gene>
<proteinExistence type="predicted"/>
<evidence type="ECO:0000313" key="2">
    <source>
        <dbReference type="Proteomes" id="UP000215086"/>
    </source>
</evidence>
<dbReference type="AlphaFoldDB" id="A0A286RJL9"/>
<sequence>MRLSVDSEVPIFGHRGRSVGHVGKGIIFGSACSAKETLPVLREFGFSIDSRNFT</sequence>
<protein>
    <submittedName>
        <fullName evidence="1">Uncharacterized protein</fullName>
    </submittedName>
</protein>